<evidence type="ECO:0000256" key="5">
    <source>
        <dbReference type="ARBA" id="ARBA00023242"/>
    </source>
</evidence>
<keyword evidence="5" id="KW-0539">Nucleus</keyword>
<dbReference type="GO" id="GO:0043124">
    <property type="term" value="P:negative regulation of canonical NF-kappaB signal transduction"/>
    <property type="evidence" value="ECO:0007669"/>
    <property type="project" value="InterPro"/>
</dbReference>
<evidence type="ECO:0000256" key="6">
    <source>
        <dbReference type="SAM" id="MobiDB-lite"/>
    </source>
</evidence>
<dbReference type="PANTHER" id="PTHR15263">
    <property type="entry name" value="I-KAPPA-B-LIKE PROTEIN IKBL"/>
    <property type="match status" value="1"/>
</dbReference>
<protein>
    <submittedName>
        <fullName evidence="7">Uncharacterized protein</fullName>
    </submittedName>
</protein>
<dbReference type="GO" id="GO:0005634">
    <property type="term" value="C:nucleus"/>
    <property type="evidence" value="ECO:0007669"/>
    <property type="project" value="UniProtKB-SubCell"/>
</dbReference>
<keyword evidence="2" id="KW-0597">Phosphoprotein</keyword>
<feature type="compositionally biased region" description="Polar residues" evidence="6">
    <location>
        <begin position="131"/>
        <end position="140"/>
    </location>
</feature>
<comment type="subcellular location">
    <subcellularLocation>
        <location evidence="1">Nucleus</location>
    </subcellularLocation>
</comment>
<dbReference type="AlphaFoldDB" id="A0A0B7FNR9"/>
<evidence type="ECO:0000256" key="1">
    <source>
        <dbReference type="ARBA" id="ARBA00004123"/>
    </source>
</evidence>
<reference evidence="7 8" key="1">
    <citation type="submission" date="2014-11" db="EMBL/GenBank/DDBJ databases">
        <authorList>
            <person name="Wibberg Daniel"/>
        </authorList>
    </citation>
    <scope>NUCLEOTIDE SEQUENCE [LARGE SCALE GENOMIC DNA]</scope>
    <source>
        <strain evidence="7">Rhizoctonia solani AG1-IB 7/3/14</strain>
    </source>
</reference>
<dbReference type="PANTHER" id="PTHR15263:SF1">
    <property type="entry name" value="NF-KAPPA-B INHIBITOR-LIKE PROTEIN 1"/>
    <property type="match status" value="1"/>
</dbReference>
<dbReference type="Proteomes" id="UP000059188">
    <property type="component" value="Unassembled WGS sequence"/>
</dbReference>
<evidence type="ECO:0000256" key="3">
    <source>
        <dbReference type="ARBA" id="ARBA00022737"/>
    </source>
</evidence>
<dbReference type="EMBL" id="LN679102">
    <property type="protein sequence ID" value="CEL57873.1"/>
    <property type="molecule type" value="Genomic_DNA"/>
</dbReference>
<proteinExistence type="predicted"/>
<gene>
    <name evidence="7" type="ORF">RSOLAG1IB_02617</name>
</gene>
<organism evidence="7 8">
    <name type="scientific">Thanatephorus cucumeris (strain AG1-IB / isolate 7/3/14)</name>
    <name type="common">Lettuce bottom rot fungus</name>
    <name type="synonym">Rhizoctonia solani</name>
    <dbReference type="NCBI Taxonomy" id="1108050"/>
    <lineage>
        <taxon>Eukaryota</taxon>
        <taxon>Fungi</taxon>
        <taxon>Dikarya</taxon>
        <taxon>Basidiomycota</taxon>
        <taxon>Agaricomycotina</taxon>
        <taxon>Agaricomycetes</taxon>
        <taxon>Cantharellales</taxon>
        <taxon>Ceratobasidiaceae</taxon>
        <taxon>Rhizoctonia</taxon>
        <taxon>Rhizoctonia solani AG-1</taxon>
    </lineage>
</organism>
<dbReference type="InterPro" id="IPR038753">
    <property type="entry name" value="NFKBIL1"/>
</dbReference>
<keyword evidence="3" id="KW-0677">Repeat</keyword>
<name>A0A0B7FNR9_THACB</name>
<keyword evidence="8" id="KW-1185">Reference proteome</keyword>
<dbReference type="OrthoDB" id="412109at2759"/>
<sequence>MPIPRSSNFSPWRLVCSHHIHDGGLRAQYKAYGEFRLSQQSQHIRELASHNFICEIPPCSCKARGLDTSEICSEGYPQYDTPQWGDTGRNSTTRRQRRRPTFTTRTYCPNPNPHPHPKQQQQPSARPHTVPDSTPTGNANRPQSRAPPPQPPPQRPTSKQAAQAWSNYKERCHAMCNLPQQGNPRRQCLTFSSIPWPVFGTVTRLSDLHVEAIKEFLCPPNCDRREQRARIKSALLVFHPDKSAARWMSFLRYDDIPTVQSALNIVTQHLTSILQSV</sequence>
<evidence type="ECO:0000313" key="7">
    <source>
        <dbReference type="EMBL" id="CEL57873.1"/>
    </source>
</evidence>
<keyword evidence="4" id="KW-0040">ANK repeat</keyword>
<feature type="compositionally biased region" description="Pro residues" evidence="6">
    <location>
        <begin position="145"/>
        <end position="155"/>
    </location>
</feature>
<accession>A0A0B7FNR9</accession>
<evidence type="ECO:0000256" key="4">
    <source>
        <dbReference type="ARBA" id="ARBA00023043"/>
    </source>
</evidence>
<feature type="region of interest" description="Disordered" evidence="6">
    <location>
        <begin position="74"/>
        <end position="164"/>
    </location>
</feature>
<evidence type="ECO:0000313" key="8">
    <source>
        <dbReference type="Proteomes" id="UP000059188"/>
    </source>
</evidence>
<evidence type="ECO:0000256" key="2">
    <source>
        <dbReference type="ARBA" id="ARBA00022553"/>
    </source>
</evidence>